<dbReference type="OrthoDB" id="6113936at2"/>
<sequence length="303" mass="33563">MSDSVAERSNEAFKERRIRAVKNDLDSGASLLARKALADLIDYAEECQTDTAQGLYHELMNLSESLRLARPSMAALESAMLRWQEKMPEDVSHWSLGATRETAVEVSEQLERAMEDAQRNAVQALVDVLKPGVTLMTHSCSSSVMALFKRLHDEGKAFRAIITESQPGMEGRKLARHLDKLGVETLYITDAQMGNFVMQADRVIVGADSLLRDGTLVNKAGTKLLALTAQDAGVPFVVLADSFKHSASLPEDVILEAMPEDELDLPGLHHVEAHNIYFDLTPGRLIDVWVDEYGPSTQFKSRR</sequence>
<comment type="similarity">
    <text evidence="1">Belongs to the eIF-2B alpha/beta/delta subunits family.</text>
</comment>
<dbReference type="Gene3D" id="3.40.50.10470">
    <property type="entry name" value="Translation initiation factor eif-2b, domain 2"/>
    <property type="match status" value="1"/>
</dbReference>
<evidence type="ECO:0000256" key="2">
    <source>
        <dbReference type="SAM" id="Coils"/>
    </source>
</evidence>
<keyword evidence="2" id="KW-0175">Coiled coil</keyword>
<evidence type="ECO:0000313" key="3">
    <source>
        <dbReference type="EMBL" id="ODC03337.1"/>
    </source>
</evidence>
<evidence type="ECO:0000256" key="1">
    <source>
        <dbReference type="RuleBase" id="RU003814"/>
    </source>
</evidence>
<dbReference type="PANTHER" id="PTHR43475">
    <property type="entry name" value="METHYLTHIORIBOSE-1-PHOSPHATE ISOMERASE"/>
    <property type="match status" value="1"/>
</dbReference>
<accession>A0A1E2V8N2</accession>
<dbReference type="STRING" id="197479.BFW38_07035"/>
<dbReference type="Gene3D" id="1.20.120.420">
    <property type="entry name" value="translation initiation factor eif-2b, domain 1"/>
    <property type="match status" value="1"/>
</dbReference>
<dbReference type="EMBL" id="MDTQ01000001">
    <property type="protein sequence ID" value="ODC03337.1"/>
    <property type="molecule type" value="Genomic_DNA"/>
</dbReference>
<evidence type="ECO:0000313" key="4">
    <source>
        <dbReference type="Proteomes" id="UP000094291"/>
    </source>
</evidence>
<dbReference type="InterPro" id="IPR037171">
    <property type="entry name" value="NagB/RpiA_transferase-like"/>
</dbReference>
<dbReference type="PANTHER" id="PTHR43475:SF2">
    <property type="entry name" value="RIBOSE 1,5-BISPHOSPHATE ISOMERASE"/>
    <property type="match status" value="1"/>
</dbReference>
<dbReference type="Pfam" id="PF01008">
    <property type="entry name" value="IF-2B"/>
    <property type="match status" value="1"/>
</dbReference>
<dbReference type="SUPFAM" id="SSF100950">
    <property type="entry name" value="NagB/RpiA/CoA transferase-like"/>
    <property type="match status" value="1"/>
</dbReference>
<dbReference type="InterPro" id="IPR000649">
    <property type="entry name" value="IF-2B-related"/>
</dbReference>
<dbReference type="GO" id="GO:0046523">
    <property type="term" value="F:S-methyl-5-thioribose-1-phosphate isomerase activity"/>
    <property type="evidence" value="ECO:0007669"/>
    <property type="project" value="TreeGrafter"/>
</dbReference>
<gene>
    <name evidence="3" type="ORF">BFW38_07035</name>
</gene>
<name>A0A1E2V8N2_9GAMM</name>
<evidence type="ECO:0008006" key="5">
    <source>
        <dbReference type="Google" id="ProtNLM"/>
    </source>
</evidence>
<comment type="caution">
    <text evidence="3">The sequence shown here is derived from an EMBL/GenBank/DDBJ whole genome shotgun (WGS) entry which is preliminary data.</text>
</comment>
<protein>
    <recommendedName>
        <fullName evidence="5">Initiation factor 2B</fullName>
    </recommendedName>
</protein>
<dbReference type="InterPro" id="IPR042529">
    <property type="entry name" value="IF_2B-like_C"/>
</dbReference>
<feature type="coiled-coil region" evidence="2">
    <location>
        <begin position="100"/>
        <end position="127"/>
    </location>
</feature>
<proteinExistence type="inferred from homology"/>
<dbReference type="InterPro" id="IPR027363">
    <property type="entry name" value="M1Pi_N"/>
</dbReference>
<dbReference type="AlphaFoldDB" id="A0A1E2V8N2"/>
<dbReference type="GO" id="GO:0019509">
    <property type="term" value="P:L-methionine salvage from methylthioadenosine"/>
    <property type="evidence" value="ECO:0007669"/>
    <property type="project" value="TreeGrafter"/>
</dbReference>
<reference evidence="3 4" key="1">
    <citation type="submission" date="2016-08" db="EMBL/GenBank/DDBJ databases">
        <authorList>
            <person name="Seilhamer J.J."/>
        </authorList>
    </citation>
    <scope>NUCLEOTIDE SEQUENCE [LARGE SCALE GENOMIC DNA]</scope>
    <source>
        <strain evidence="3 4">PH27A</strain>
    </source>
</reference>
<dbReference type="RefSeq" id="WP_068997753.1">
    <property type="nucleotide sequence ID" value="NZ_MDTQ01000001.1"/>
</dbReference>
<organism evidence="3 4">
    <name type="scientific">Terasakiispira papahanaumokuakeensis</name>
    <dbReference type="NCBI Taxonomy" id="197479"/>
    <lineage>
        <taxon>Bacteria</taxon>
        <taxon>Pseudomonadati</taxon>
        <taxon>Pseudomonadota</taxon>
        <taxon>Gammaproteobacteria</taxon>
        <taxon>Oceanospirillales</taxon>
        <taxon>Terasakiispira</taxon>
    </lineage>
</organism>
<dbReference type="Proteomes" id="UP000094291">
    <property type="component" value="Unassembled WGS sequence"/>
</dbReference>
<keyword evidence="4" id="KW-1185">Reference proteome</keyword>